<evidence type="ECO:0000313" key="3">
    <source>
        <dbReference type="Proteomes" id="UP001065174"/>
    </source>
</evidence>
<feature type="transmembrane region" description="Helical" evidence="1">
    <location>
        <begin position="71"/>
        <end position="90"/>
    </location>
</feature>
<proteinExistence type="predicted"/>
<gene>
    <name evidence="2" type="ORF">N6H18_08075</name>
</gene>
<protein>
    <recommendedName>
        <fullName evidence="4">DUF3278 domain-containing protein</fullName>
    </recommendedName>
</protein>
<organism evidence="2 3">
    <name type="scientific">Reichenbachiella agarivorans</name>
    <dbReference type="NCBI Taxonomy" id="2979464"/>
    <lineage>
        <taxon>Bacteria</taxon>
        <taxon>Pseudomonadati</taxon>
        <taxon>Bacteroidota</taxon>
        <taxon>Cytophagia</taxon>
        <taxon>Cytophagales</taxon>
        <taxon>Reichenbachiellaceae</taxon>
        <taxon>Reichenbachiella</taxon>
    </lineage>
</organism>
<keyword evidence="1" id="KW-1133">Transmembrane helix</keyword>
<evidence type="ECO:0008006" key="4">
    <source>
        <dbReference type="Google" id="ProtNLM"/>
    </source>
</evidence>
<feature type="transmembrane region" description="Helical" evidence="1">
    <location>
        <begin position="49"/>
        <end position="65"/>
    </location>
</feature>
<reference evidence="2" key="1">
    <citation type="submission" date="2022-09" db="EMBL/GenBank/DDBJ databases">
        <title>Comparative genomics and taxonomic characterization of three novel marine species of genus Reichenbachiella exhibiting antioxidant and polysaccharide degradation activities.</title>
        <authorList>
            <person name="Muhammad N."/>
            <person name="Lee Y.-J."/>
            <person name="Ko J."/>
            <person name="Kim S.-G."/>
        </authorList>
    </citation>
    <scope>NUCLEOTIDE SEQUENCE</scope>
    <source>
        <strain evidence="2">BKB1-1</strain>
    </source>
</reference>
<evidence type="ECO:0000256" key="1">
    <source>
        <dbReference type="SAM" id="Phobius"/>
    </source>
</evidence>
<keyword evidence="3" id="KW-1185">Reference proteome</keyword>
<feature type="transmembrane region" description="Helical" evidence="1">
    <location>
        <begin position="120"/>
        <end position="138"/>
    </location>
</feature>
<name>A0ABY6D079_9BACT</name>
<accession>A0ABY6D079</accession>
<keyword evidence="1" id="KW-0812">Transmembrane</keyword>
<feature type="transmembrane region" description="Helical" evidence="1">
    <location>
        <begin position="158"/>
        <end position="176"/>
    </location>
</feature>
<evidence type="ECO:0000313" key="2">
    <source>
        <dbReference type="EMBL" id="UXP33900.1"/>
    </source>
</evidence>
<dbReference type="Proteomes" id="UP001065174">
    <property type="component" value="Chromosome"/>
</dbReference>
<sequence>MEELDIKQIWKQGGKEQSFSYSDEAIERIVRQQPQNIVSRFVSVLRKERWANLIVLSALAIYLLLASYWGFAALVILMDAAFFFYYYFLIQKLDREFIDNNVVQYLKDVHQSICRFNRHFKITLVVIGAASVGFWFYLGYGKYDDVSIMMEQISWARWSMALVVTLGCIVLAFYMFGQMYGKKAKMIKSMVESLDQEETDS</sequence>
<dbReference type="RefSeq" id="WP_262311326.1">
    <property type="nucleotide sequence ID" value="NZ_CP106679.1"/>
</dbReference>
<keyword evidence="1" id="KW-0472">Membrane</keyword>
<dbReference type="EMBL" id="CP106679">
    <property type="protein sequence ID" value="UXP33900.1"/>
    <property type="molecule type" value="Genomic_DNA"/>
</dbReference>